<dbReference type="GeneID" id="105209033"/>
<dbReference type="AlphaFoldDB" id="A0A0A1XEK4"/>
<reference evidence="1" key="2">
    <citation type="journal article" date="2015" name="Gigascience">
        <title>Reconstructing a comprehensive transcriptome assembly of a white-pupal translocated strain of the pest fruit fly Bactrocera cucurbitae.</title>
        <authorList>
            <person name="Sim S.B."/>
            <person name="Calla B."/>
            <person name="Hall B."/>
            <person name="DeRego T."/>
            <person name="Geib S.M."/>
        </authorList>
    </citation>
    <scope>NUCLEOTIDE SEQUENCE</scope>
</reference>
<sequence length="182" mass="20994">MVEEGGCLRQTGASLATSMVGSANPGSNVKGGKYVWSDRELLMHLQNYTPLILLIDFVEKTRTKRFYEAGERYEILMLIFIMRKGAPFCENKRFPEEYWVNLSVGPIAEAFDRLSAAIDIPDPQLPIHMTVTDLTSWKQQFDAAILDIRRFAYYTEPQMLADVGVYNRTTFEERFGLHWRIE</sequence>
<organism evidence="1">
    <name type="scientific">Zeugodacus cucurbitae</name>
    <name type="common">Melon fruit fly</name>
    <name type="synonym">Bactrocera cucurbitae</name>
    <dbReference type="NCBI Taxonomy" id="28588"/>
    <lineage>
        <taxon>Eukaryota</taxon>
        <taxon>Metazoa</taxon>
        <taxon>Ecdysozoa</taxon>
        <taxon>Arthropoda</taxon>
        <taxon>Hexapoda</taxon>
        <taxon>Insecta</taxon>
        <taxon>Pterygota</taxon>
        <taxon>Neoptera</taxon>
        <taxon>Endopterygota</taxon>
        <taxon>Diptera</taxon>
        <taxon>Brachycera</taxon>
        <taxon>Muscomorpha</taxon>
        <taxon>Tephritoidea</taxon>
        <taxon>Tephritidae</taxon>
        <taxon>Zeugodacus</taxon>
        <taxon>Zeugodacus</taxon>
    </lineage>
</organism>
<dbReference type="GO" id="GO:0005198">
    <property type="term" value="F:structural molecule activity"/>
    <property type="evidence" value="ECO:0007669"/>
    <property type="project" value="InterPro"/>
</dbReference>
<gene>
    <name evidence="1" type="primary">CP</name>
    <name evidence="1" type="ORF">g.16240</name>
</gene>
<proteinExistence type="predicted"/>
<dbReference type="Pfam" id="PF00721">
    <property type="entry name" value="TMV_coat"/>
    <property type="match status" value="1"/>
</dbReference>
<name>A0A0A1XEK4_ZEUCU</name>
<dbReference type="SUPFAM" id="SSF47195">
    <property type="entry name" value="TMV-like viral coat proteins"/>
    <property type="match status" value="1"/>
</dbReference>
<dbReference type="InterPro" id="IPR036417">
    <property type="entry name" value="TMV-like_coat_sf"/>
</dbReference>
<evidence type="ECO:0000313" key="1">
    <source>
        <dbReference type="EMBL" id="JAD09809.1"/>
    </source>
</evidence>
<dbReference type="EMBL" id="GBXI01004483">
    <property type="protein sequence ID" value="JAD09809.1"/>
    <property type="molecule type" value="Transcribed_RNA"/>
</dbReference>
<dbReference type="InterPro" id="IPR001337">
    <property type="entry name" value="TMV-like_coat"/>
</dbReference>
<protein>
    <submittedName>
        <fullName evidence="1">Capsid protein</fullName>
    </submittedName>
</protein>
<reference evidence="1" key="1">
    <citation type="submission" date="2014-11" db="EMBL/GenBank/DDBJ databases">
        <authorList>
            <person name="Geib S."/>
        </authorList>
    </citation>
    <scope>NUCLEOTIDE SEQUENCE</scope>
</reference>
<dbReference type="Gene3D" id="1.20.120.70">
    <property type="entry name" value="Tobacco mosaic virus-like, coat protein"/>
    <property type="match status" value="1"/>
</dbReference>
<dbReference type="OrthoDB" id="7886639at2759"/>
<accession>A0A0A1XEK4</accession>